<dbReference type="InterPro" id="IPR000792">
    <property type="entry name" value="Tscrpt_reg_LuxR_C"/>
</dbReference>
<dbReference type="SUPFAM" id="SSF46894">
    <property type="entry name" value="C-terminal effector domain of the bipartite response regulators"/>
    <property type="match status" value="1"/>
</dbReference>
<dbReference type="SMART" id="SM00421">
    <property type="entry name" value="HTH_LUXR"/>
    <property type="match status" value="1"/>
</dbReference>
<keyword evidence="2" id="KW-0238">DNA-binding</keyword>
<name>A0AAP4VMT3_9BURK</name>
<dbReference type="InterPro" id="IPR036693">
    <property type="entry name" value="TF_LuxR_autoind-bd_dom_sf"/>
</dbReference>
<evidence type="ECO:0000256" key="1">
    <source>
        <dbReference type="ARBA" id="ARBA00023015"/>
    </source>
</evidence>
<accession>A0AAP4VMT3</accession>
<dbReference type="RefSeq" id="WP_244142349.1">
    <property type="nucleotide sequence ID" value="NZ_JAUJQS010000048.1"/>
</dbReference>
<keyword evidence="3" id="KW-0804">Transcription</keyword>
<dbReference type="GO" id="GO:0006355">
    <property type="term" value="P:regulation of DNA-templated transcription"/>
    <property type="evidence" value="ECO:0007669"/>
    <property type="project" value="InterPro"/>
</dbReference>
<dbReference type="InterPro" id="IPR005143">
    <property type="entry name" value="TF_LuxR_autoind-bd_dom"/>
</dbReference>
<dbReference type="SUPFAM" id="SSF75516">
    <property type="entry name" value="Pheromone-binding domain of LuxR-like quorum-sensing transcription factors"/>
    <property type="match status" value="1"/>
</dbReference>
<dbReference type="Gene3D" id="3.30.450.80">
    <property type="entry name" value="Transcription factor LuxR-like, autoinducer-binding domain"/>
    <property type="match status" value="1"/>
</dbReference>
<evidence type="ECO:0000256" key="2">
    <source>
        <dbReference type="ARBA" id="ARBA00023125"/>
    </source>
</evidence>
<organism evidence="5 6">
    <name type="scientific">Burkholderia contaminans</name>
    <dbReference type="NCBI Taxonomy" id="488447"/>
    <lineage>
        <taxon>Bacteria</taxon>
        <taxon>Pseudomonadati</taxon>
        <taxon>Pseudomonadota</taxon>
        <taxon>Betaproteobacteria</taxon>
        <taxon>Burkholderiales</taxon>
        <taxon>Burkholderiaceae</taxon>
        <taxon>Burkholderia</taxon>
        <taxon>Burkholderia cepacia complex</taxon>
    </lineage>
</organism>
<dbReference type="InterPro" id="IPR036388">
    <property type="entry name" value="WH-like_DNA-bd_sf"/>
</dbReference>
<evidence type="ECO:0000256" key="3">
    <source>
        <dbReference type="ARBA" id="ARBA00023163"/>
    </source>
</evidence>
<dbReference type="Gene3D" id="1.10.10.10">
    <property type="entry name" value="Winged helix-like DNA-binding domain superfamily/Winged helix DNA-binding domain"/>
    <property type="match status" value="1"/>
</dbReference>
<comment type="caution">
    <text evidence="5">The sequence shown here is derived from an EMBL/GenBank/DDBJ whole genome shotgun (WGS) entry which is preliminary data.</text>
</comment>
<proteinExistence type="predicted"/>
<evidence type="ECO:0000313" key="5">
    <source>
        <dbReference type="EMBL" id="MDN7570254.1"/>
    </source>
</evidence>
<dbReference type="Proteomes" id="UP001172109">
    <property type="component" value="Unassembled WGS sequence"/>
</dbReference>
<evidence type="ECO:0000259" key="4">
    <source>
        <dbReference type="SMART" id="SM00421"/>
    </source>
</evidence>
<reference evidence="5" key="1">
    <citation type="submission" date="2023-07" db="EMBL/GenBank/DDBJ databases">
        <title>A collection of bacterial strains from the Burkholderia cepacia Research Laboratory and Repository.</title>
        <authorList>
            <person name="Lipuma J."/>
            <person name="Spilker T."/>
            <person name="Caverly L."/>
        </authorList>
    </citation>
    <scope>NUCLEOTIDE SEQUENCE</scope>
    <source>
        <strain evidence="5">AU44979</strain>
    </source>
</reference>
<dbReference type="Pfam" id="PF03472">
    <property type="entry name" value="Autoind_bind"/>
    <property type="match status" value="1"/>
</dbReference>
<dbReference type="InterPro" id="IPR016032">
    <property type="entry name" value="Sig_transdc_resp-reg_C-effctor"/>
</dbReference>
<evidence type="ECO:0000313" key="6">
    <source>
        <dbReference type="Proteomes" id="UP001172109"/>
    </source>
</evidence>
<keyword evidence="1" id="KW-0805">Transcription regulation</keyword>
<protein>
    <submittedName>
        <fullName evidence="5">Autoinducer binding domain-containing protein</fullName>
    </submittedName>
</protein>
<feature type="domain" description="HTH luxR-type" evidence="4">
    <location>
        <begin position="276"/>
        <end position="334"/>
    </location>
</feature>
<sequence>MICSCVATLHDESAQIGTERVSLRLYQTSEGLSIIDRQSLRGDGVSFTQVVGIEHAADLYDFATADPYAQRLERIYSLMHQKYVEAQPQQGRSSAVKTPGAPLEAIYGIAQCRTEGELLALARTVITAVGGGDFIFQWSRFSADKTGTFDFLDSRYLVGCRPSWLQQYLAKLWYMNDPVVQYARYNVEPTVTSRIHLHRTDHWFITQGHDHGLYHGVVAPVHTPGNGVVGILYVSAPTPKPEAVIQLWENKVLLRALAAELLDWRVAQSRLKATEQVDLSDSETLALQTLHSGGGASHVADRLGLSVHTVYKTIFQRINHKLGVHRIGDAVAKAERLGLVTY</sequence>
<gene>
    <name evidence="5" type="ORF">QZM56_37850</name>
</gene>
<dbReference type="AlphaFoldDB" id="A0AAP4VMT3"/>
<dbReference type="EMBL" id="JAUJQS010000048">
    <property type="protein sequence ID" value="MDN7570254.1"/>
    <property type="molecule type" value="Genomic_DNA"/>
</dbReference>
<dbReference type="GO" id="GO:0003677">
    <property type="term" value="F:DNA binding"/>
    <property type="evidence" value="ECO:0007669"/>
    <property type="project" value="UniProtKB-KW"/>
</dbReference>